<dbReference type="Gene3D" id="3.60.21.10">
    <property type="match status" value="1"/>
</dbReference>
<dbReference type="SUPFAM" id="SSF56300">
    <property type="entry name" value="Metallo-dependent phosphatases"/>
    <property type="match status" value="1"/>
</dbReference>
<keyword evidence="1" id="KW-0378">Hydrolase</keyword>
<accession>A0A2P9AMY1</accession>
<dbReference type="GO" id="GO:0004114">
    <property type="term" value="F:3',5'-cyclic-nucleotide phosphodiesterase activity"/>
    <property type="evidence" value="ECO:0007669"/>
    <property type="project" value="UniProtKB-EC"/>
</dbReference>
<gene>
    <name evidence="1" type="ORF">BQ8482_290100</name>
</gene>
<dbReference type="InterPro" id="IPR029052">
    <property type="entry name" value="Metallo-depent_PP-like"/>
</dbReference>
<evidence type="ECO:0000313" key="2">
    <source>
        <dbReference type="Proteomes" id="UP000245698"/>
    </source>
</evidence>
<dbReference type="RefSeq" id="WP_123149459.1">
    <property type="nucleotide sequence ID" value="NZ_FUIG01000036.1"/>
</dbReference>
<dbReference type="Proteomes" id="UP000245698">
    <property type="component" value="Unassembled WGS sequence"/>
</dbReference>
<proteinExistence type="predicted"/>
<reference evidence="2" key="1">
    <citation type="submission" date="2016-12" db="EMBL/GenBank/DDBJ databases">
        <authorList>
            <person name="Brunel B."/>
        </authorList>
    </citation>
    <scope>NUCLEOTIDE SEQUENCE [LARGE SCALE GENOMIC DNA]</scope>
</reference>
<evidence type="ECO:0000313" key="1">
    <source>
        <dbReference type="EMBL" id="SJM32505.1"/>
    </source>
</evidence>
<sequence length="67" mass="7433">MDIVAHHFDAVALVISGDIADLADRDSYELFRDILAEFMLPPLPINVGNRDRRCVPGEVFPGRLGPK</sequence>
<keyword evidence="2" id="KW-1185">Reference proteome</keyword>
<dbReference type="EMBL" id="FUIG01000036">
    <property type="protein sequence ID" value="SJM32505.1"/>
    <property type="molecule type" value="Genomic_DNA"/>
</dbReference>
<organism evidence="1 2">
    <name type="scientific">Mesorhizobium delmotii</name>
    <dbReference type="NCBI Taxonomy" id="1631247"/>
    <lineage>
        <taxon>Bacteria</taxon>
        <taxon>Pseudomonadati</taxon>
        <taxon>Pseudomonadota</taxon>
        <taxon>Alphaproteobacteria</taxon>
        <taxon>Hyphomicrobiales</taxon>
        <taxon>Phyllobacteriaceae</taxon>
        <taxon>Mesorhizobium</taxon>
    </lineage>
</organism>
<protein>
    <submittedName>
        <fullName evidence="1">3',5'-cyclic adenosine monophosphate phosphodiesterase CpdA</fullName>
        <ecNumber evidence="1">3.1.4.17</ecNumber>
    </submittedName>
</protein>
<dbReference type="EC" id="3.1.4.17" evidence="1"/>
<name>A0A2P9AMY1_9HYPH</name>
<dbReference type="AlphaFoldDB" id="A0A2P9AMY1"/>